<dbReference type="GO" id="GO:0000709">
    <property type="term" value="P:meiotic joint molecule formation"/>
    <property type="evidence" value="ECO:0007669"/>
    <property type="project" value="TreeGrafter"/>
</dbReference>
<dbReference type="EMBL" id="HBIO01010599">
    <property type="protein sequence ID" value="CAE0463373.1"/>
    <property type="molecule type" value="Transcribed_RNA"/>
</dbReference>
<feature type="region of interest" description="Disordered" evidence="6">
    <location>
        <begin position="99"/>
        <end position="118"/>
    </location>
</feature>
<evidence type="ECO:0000256" key="6">
    <source>
        <dbReference type="SAM" id="MobiDB-lite"/>
    </source>
</evidence>
<dbReference type="EMBL" id="HBIO01010598">
    <property type="protein sequence ID" value="CAE0463372.1"/>
    <property type="molecule type" value="Transcribed_RNA"/>
</dbReference>
<dbReference type="AlphaFoldDB" id="A0A6S8UMU5"/>
<evidence type="ECO:0000256" key="3">
    <source>
        <dbReference type="ARBA" id="ARBA00023242"/>
    </source>
</evidence>
<feature type="coiled-coil region" evidence="5">
    <location>
        <begin position="162"/>
        <end position="219"/>
    </location>
</feature>
<evidence type="ECO:0000256" key="2">
    <source>
        <dbReference type="ARBA" id="ARBA00023172"/>
    </source>
</evidence>
<dbReference type="PANTHER" id="PTHR15938">
    <property type="entry name" value="TBP-1 INTERACTING PROTEIN"/>
    <property type="match status" value="1"/>
</dbReference>
<dbReference type="GO" id="GO:0000794">
    <property type="term" value="C:condensed nuclear chromosome"/>
    <property type="evidence" value="ECO:0007669"/>
    <property type="project" value="TreeGrafter"/>
</dbReference>
<sequence length="345" mass="38664">MSKLSKAASTIRKKWMEAAIAKGGGDAKIVISQSEAQPLVYTLLRDSFRPMNITSIHDALKAVVPPPVLKTCLEAISIGNQDQEYSDGDECNDVIIKKPKKKSKRLPKPTPVPKPNGQKKVISRYDFDTLQVKGGRNANTTLYFCNQTKLENSGNGLNSSDRQDLMGAVQEASTKLKRLSESALSADRETSDLLRQPTNEELQHLLHTEEIMLSNLKEEVNNAQHYARNKAHVKRIKQSSARLVSEWRTRKRKCVDFLDMMEDATEGTVKKKKCLAGTGQIELESDETPLKEARAAHKYFKQRNTKQIEHEKCRKESSSFIGVILGANLSSGVIRVPFDNEIETK</sequence>
<dbReference type="GO" id="GO:0120230">
    <property type="term" value="F:recombinase activator activity"/>
    <property type="evidence" value="ECO:0007669"/>
    <property type="project" value="TreeGrafter"/>
</dbReference>
<evidence type="ECO:0000256" key="4">
    <source>
        <dbReference type="ARBA" id="ARBA00023254"/>
    </source>
</evidence>
<keyword evidence="3" id="KW-0539">Nucleus</keyword>
<evidence type="ECO:0000256" key="5">
    <source>
        <dbReference type="SAM" id="Coils"/>
    </source>
</evidence>
<dbReference type="GO" id="GO:0120231">
    <property type="term" value="C:DNA recombinase auxiliary factor complex"/>
    <property type="evidence" value="ECO:0007669"/>
    <property type="project" value="TreeGrafter"/>
</dbReference>
<dbReference type="GO" id="GO:0010774">
    <property type="term" value="P:meiotic strand invasion involved in reciprocal meiotic recombination"/>
    <property type="evidence" value="ECO:0007669"/>
    <property type="project" value="TreeGrafter"/>
</dbReference>
<keyword evidence="4" id="KW-0469">Meiosis</keyword>
<reference evidence="7" key="1">
    <citation type="submission" date="2021-01" db="EMBL/GenBank/DDBJ databases">
        <authorList>
            <person name="Corre E."/>
            <person name="Pelletier E."/>
            <person name="Niang G."/>
            <person name="Scheremetjew M."/>
            <person name="Finn R."/>
            <person name="Kale V."/>
            <person name="Holt S."/>
            <person name="Cochrane G."/>
            <person name="Meng A."/>
            <person name="Brown T."/>
            <person name="Cohen L."/>
        </authorList>
    </citation>
    <scope>NUCLEOTIDE SEQUENCE</scope>
    <source>
        <strain evidence="7">MM31A-1</strain>
    </source>
</reference>
<dbReference type="GO" id="GO:0007129">
    <property type="term" value="P:homologous chromosome pairing at meiosis"/>
    <property type="evidence" value="ECO:0007669"/>
    <property type="project" value="TreeGrafter"/>
</dbReference>
<keyword evidence="5" id="KW-0175">Coiled coil</keyword>
<name>A0A6S8UMU5_9STRA</name>
<evidence type="ECO:0000313" key="7">
    <source>
        <dbReference type="EMBL" id="CAE0463372.1"/>
    </source>
</evidence>
<evidence type="ECO:0008006" key="9">
    <source>
        <dbReference type="Google" id="ProtNLM"/>
    </source>
</evidence>
<dbReference type="PANTHER" id="PTHR15938:SF0">
    <property type="entry name" value="HOMOLOGOUS-PAIRING PROTEIN 2 HOMOLOG"/>
    <property type="match status" value="1"/>
</dbReference>
<gene>
    <name evidence="7" type="ORF">CDEB00056_LOCUS8213</name>
    <name evidence="8" type="ORF">CDEB00056_LOCUS8214</name>
</gene>
<accession>A0A6S8UMU5</accession>
<keyword evidence="2" id="KW-0233">DNA recombination</keyword>
<comment type="subcellular location">
    <subcellularLocation>
        <location evidence="1">Nucleus</location>
    </subcellularLocation>
</comment>
<organism evidence="7">
    <name type="scientific">Chaetoceros debilis</name>
    <dbReference type="NCBI Taxonomy" id="122233"/>
    <lineage>
        <taxon>Eukaryota</taxon>
        <taxon>Sar</taxon>
        <taxon>Stramenopiles</taxon>
        <taxon>Ochrophyta</taxon>
        <taxon>Bacillariophyta</taxon>
        <taxon>Coscinodiscophyceae</taxon>
        <taxon>Chaetocerotophycidae</taxon>
        <taxon>Chaetocerotales</taxon>
        <taxon>Chaetocerotaceae</taxon>
        <taxon>Chaetoceros</taxon>
    </lineage>
</organism>
<dbReference type="GO" id="GO:0003690">
    <property type="term" value="F:double-stranded DNA binding"/>
    <property type="evidence" value="ECO:0007669"/>
    <property type="project" value="TreeGrafter"/>
</dbReference>
<protein>
    <recommendedName>
        <fullName evidence="9">Homologous-pairing protein 2 winged helix domain-containing protein</fullName>
    </recommendedName>
</protein>
<proteinExistence type="predicted"/>
<evidence type="ECO:0000256" key="1">
    <source>
        <dbReference type="ARBA" id="ARBA00004123"/>
    </source>
</evidence>
<evidence type="ECO:0000313" key="8">
    <source>
        <dbReference type="EMBL" id="CAE0463373.1"/>
    </source>
</evidence>